<dbReference type="OrthoDB" id="316855at2157"/>
<dbReference type="InterPro" id="IPR057167">
    <property type="entry name" value="DUF7845"/>
</dbReference>
<evidence type="ECO:0000313" key="4">
    <source>
        <dbReference type="Proteomes" id="UP000011508"/>
    </source>
</evidence>
<dbReference type="RefSeq" id="WP_007275022.1">
    <property type="nucleotide sequence ID" value="NZ_AOLM01000019.1"/>
</dbReference>
<dbReference type="PATRIC" id="fig|662480.6.peg.2077"/>
<keyword evidence="4" id="KW-1185">Reference proteome</keyword>
<accession>M0I9E5</accession>
<dbReference type="AlphaFoldDB" id="M0I9E5"/>
<dbReference type="EMBL" id="AOLM01000019">
    <property type="protein sequence ID" value="ELZ92642.1"/>
    <property type="molecule type" value="Genomic_DNA"/>
</dbReference>
<feature type="region of interest" description="Disordered" evidence="1">
    <location>
        <begin position="208"/>
        <end position="227"/>
    </location>
</feature>
<dbReference type="Proteomes" id="UP000011508">
    <property type="component" value="Unassembled WGS sequence"/>
</dbReference>
<evidence type="ECO:0000256" key="1">
    <source>
        <dbReference type="SAM" id="MobiDB-lite"/>
    </source>
</evidence>
<feature type="compositionally biased region" description="Basic and acidic residues" evidence="1">
    <location>
        <begin position="208"/>
        <end position="224"/>
    </location>
</feature>
<dbReference type="Pfam" id="PF25227">
    <property type="entry name" value="DUF7845"/>
    <property type="match status" value="1"/>
</dbReference>
<evidence type="ECO:0000313" key="3">
    <source>
        <dbReference type="EMBL" id="ELZ92642.1"/>
    </source>
</evidence>
<reference evidence="3 4" key="1">
    <citation type="journal article" date="2014" name="PLoS Genet.">
        <title>Phylogenetically driven sequencing of extremely halophilic archaea reveals strategies for static and dynamic osmo-response.</title>
        <authorList>
            <person name="Becker E.A."/>
            <person name="Seitzer P.M."/>
            <person name="Tritt A."/>
            <person name="Larsen D."/>
            <person name="Krusor M."/>
            <person name="Yao A.I."/>
            <person name="Wu D."/>
            <person name="Madern D."/>
            <person name="Eisen J.A."/>
            <person name="Darling A.E."/>
            <person name="Facciotti M.T."/>
        </authorList>
    </citation>
    <scope>NUCLEOTIDE SEQUENCE [LARGE SCALE GENOMIC DNA]</scope>
    <source>
        <strain evidence="3 4">ATCC BAA-897</strain>
    </source>
</reference>
<proteinExistence type="predicted"/>
<evidence type="ECO:0000259" key="2">
    <source>
        <dbReference type="Pfam" id="PF25227"/>
    </source>
</evidence>
<organism evidence="3 4">
    <name type="scientific">Haloferax sulfurifontis ATCC BAA-897</name>
    <dbReference type="NCBI Taxonomy" id="662480"/>
    <lineage>
        <taxon>Archaea</taxon>
        <taxon>Methanobacteriati</taxon>
        <taxon>Methanobacteriota</taxon>
        <taxon>Stenosarchaea group</taxon>
        <taxon>Halobacteria</taxon>
        <taxon>Halobacteriales</taxon>
        <taxon>Haloferacaceae</taxon>
        <taxon>Haloferax</taxon>
    </lineage>
</organism>
<sequence>MKATRTGPHEYAANYLYNEKGLAPFFACDSRVKDGGGSVVGEFRDDGERYVARLSYKDSNLVHPGGATPAGTEFRIETIREYELKVARHPEEDPVGEQDFYSLLSPRWPGMKGEKNNGEVKEIPVPEEFGEGVNVRIQGSNIEFERYERLLRLAFDAVGVHAGYFSELHPSSNIQDAERYVRVHTDESGPVHSRTGPITSLGHLLEHDRQGRRKLDQRDDDLHGRNRPGFYHTATLDSRRIREAWPHHELPKEVKHYYAKEWKRPKSHPLAHPKVGASYQVSYWDETLYVSDLDRLNEELEETVRSVLMEAGIDIAPLRGNGPYVPDAYWEPTVEENVERVTELDLTQIRHEQESVVIRYLADGGFSPVEWESLQTLVADGGVVSPQDIAEEHGRHVDSVRRALRRIDELVEREYGKVGLRSDYIAELVHDAVVDAQEKVRTAMSTGAKAVEAAKRGLGETMARWVAWCERYGVDISNRLNALEIDLGELDPHRDPDPSYLVRLGLQVWTDAGQDPARYRSARIRYNGRVVPAFKLL</sequence>
<gene>
    <name evidence="3" type="ORF">C441_10498</name>
</gene>
<comment type="caution">
    <text evidence="3">The sequence shown here is derived from an EMBL/GenBank/DDBJ whole genome shotgun (WGS) entry which is preliminary data.</text>
</comment>
<feature type="domain" description="DUF7845" evidence="2">
    <location>
        <begin position="5"/>
        <end position="332"/>
    </location>
</feature>
<name>M0I9E5_9EURY</name>
<protein>
    <recommendedName>
        <fullName evidence="2">DUF7845 domain-containing protein</fullName>
    </recommendedName>
</protein>